<evidence type="ECO:0000313" key="1">
    <source>
        <dbReference type="EMBL" id="KAK0449954.1"/>
    </source>
</evidence>
<reference evidence="1" key="1">
    <citation type="submission" date="2023-06" db="EMBL/GenBank/DDBJ databases">
        <authorList>
            <consortium name="Lawrence Berkeley National Laboratory"/>
            <person name="Ahrendt S."/>
            <person name="Sahu N."/>
            <person name="Indic B."/>
            <person name="Wong-Bajracharya J."/>
            <person name="Merenyi Z."/>
            <person name="Ke H.-M."/>
            <person name="Monk M."/>
            <person name="Kocsube S."/>
            <person name="Drula E."/>
            <person name="Lipzen A."/>
            <person name="Balint B."/>
            <person name="Henrissat B."/>
            <person name="Andreopoulos B."/>
            <person name="Martin F.M."/>
            <person name="Harder C.B."/>
            <person name="Rigling D."/>
            <person name="Ford K.L."/>
            <person name="Foster G.D."/>
            <person name="Pangilinan J."/>
            <person name="Papanicolaou A."/>
            <person name="Barry K."/>
            <person name="LaButti K."/>
            <person name="Viragh M."/>
            <person name="Koriabine M."/>
            <person name="Yan M."/>
            <person name="Riley R."/>
            <person name="Champramary S."/>
            <person name="Plett K.L."/>
            <person name="Tsai I.J."/>
            <person name="Slot J."/>
            <person name="Sipos G."/>
            <person name="Plett J."/>
            <person name="Nagy L.G."/>
            <person name="Grigoriev I.V."/>
        </authorList>
    </citation>
    <scope>NUCLEOTIDE SEQUENCE</scope>
    <source>
        <strain evidence="1">FPL87.14</strain>
    </source>
</reference>
<evidence type="ECO:0000313" key="2">
    <source>
        <dbReference type="Proteomes" id="UP001175226"/>
    </source>
</evidence>
<organism evidence="1 2">
    <name type="scientific">Armillaria borealis</name>
    <dbReference type="NCBI Taxonomy" id="47425"/>
    <lineage>
        <taxon>Eukaryota</taxon>
        <taxon>Fungi</taxon>
        <taxon>Dikarya</taxon>
        <taxon>Basidiomycota</taxon>
        <taxon>Agaricomycotina</taxon>
        <taxon>Agaricomycetes</taxon>
        <taxon>Agaricomycetidae</taxon>
        <taxon>Agaricales</taxon>
        <taxon>Marasmiineae</taxon>
        <taxon>Physalacriaceae</taxon>
        <taxon>Armillaria</taxon>
    </lineage>
</organism>
<keyword evidence="2" id="KW-1185">Reference proteome</keyword>
<protein>
    <submittedName>
        <fullName evidence="1">Uncharacterized protein</fullName>
    </submittedName>
</protein>
<gene>
    <name evidence="1" type="ORF">EV421DRAFT_1732182</name>
</gene>
<dbReference type="EMBL" id="JAUEPT010000007">
    <property type="protein sequence ID" value="KAK0449954.1"/>
    <property type="molecule type" value="Genomic_DNA"/>
</dbReference>
<sequence>MYMLVKMGFKWPVFPARSTQVTGSGYYDLALLYTPAKDPIVAKSAEEQILADEWNLLHMEQLEDELNINIDNITSLMDDFNEHMRFQSDKADKEQTHEEFTVVPYMHNFAPYSNKTMCYLDILDNLPQLRFLSSQMKMILWIMFIIWDFSNPQTTAKMWLKGCIFSLESWSYTKWILNVNHQIDKGEDLSMIWTPFWMDNVSGARSKQY</sequence>
<name>A0AA39JW78_9AGAR</name>
<dbReference type="Proteomes" id="UP001175226">
    <property type="component" value="Unassembled WGS sequence"/>
</dbReference>
<accession>A0AA39JW78</accession>
<comment type="caution">
    <text evidence="1">The sequence shown here is derived from an EMBL/GenBank/DDBJ whole genome shotgun (WGS) entry which is preliminary data.</text>
</comment>
<proteinExistence type="predicted"/>
<dbReference type="AlphaFoldDB" id="A0AA39JW78"/>